<dbReference type="AlphaFoldDB" id="A0AAW0CG19"/>
<gene>
    <name evidence="1" type="ORF">R3P38DRAFT_3182549</name>
</gene>
<organism evidence="1 2">
    <name type="scientific">Favolaschia claudopus</name>
    <dbReference type="NCBI Taxonomy" id="2862362"/>
    <lineage>
        <taxon>Eukaryota</taxon>
        <taxon>Fungi</taxon>
        <taxon>Dikarya</taxon>
        <taxon>Basidiomycota</taxon>
        <taxon>Agaricomycotina</taxon>
        <taxon>Agaricomycetes</taxon>
        <taxon>Agaricomycetidae</taxon>
        <taxon>Agaricales</taxon>
        <taxon>Marasmiineae</taxon>
        <taxon>Mycenaceae</taxon>
        <taxon>Favolaschia</taxon>
    </lineage>
</organism>
<reference evidence="1 2" key="1">
    <citation type="journal article" date="2024" name="J Genomics">
        <title>Draft genome sequencing and assembly of Favolaschia claudopus CIRM-BRFM 2984 isolated from oak limbs.</title>
        <authorList>
            <person name="Navarro D."/>
            <person name="Drula E."/>
            <person name="Chaduli D."/>
            <person name="Cazenave R."/>
            <person name="Ahrendt S."/>
            <person name="Wang J."/>
            <person name="Lipzen A."/>
            <person name="Daum C."/>
            <person name="Barry K."/>
            <person name="Grigoriev I.V."/>
            <person name="Favel A."/>
            <person name="Rosso M.N."/>
            <person name="Martin F."/>
        </authorList>
    </citation>
    <scope>NUCLEOTIDE SEQUENCE [LARGE SCALE GENOMIC DNA]</scope>
    <source>
        <strain evidence="1 2">CIRM-BRFM 2984</strain>
    </source>
</reference>
<accession>A0AAW0CG19</accession>
<keyword evidence="2" id="KW-1185">Reference proteome</keyword>
<proteinExistence type="predicted"/>
<name>A0AAW0CG19_9AGAR</name>
<evidence type="ECO:0000313" key="1">
    <source>
        <dbReference type="EMBL" id="KAK7038457.1"/>
    </source>
</evidence>
<protein>
    <submittedName>
        <fullName evidence="1">Uncharacterized protein</fullName>
    </submittedName>
</protein>
<comment type="caution">
    <text evidence="1">The sequence shown here is derived from an EMBL/GenBank/DDBJ whole genome shotgun (WGS) entry which is preliminary data.</text>
</comment>
<evidence type="ECO:0000313" key="2">
    <source>
        <dbReference type="Proteomes" id="UP001362999"/>
    </source>
</evidence>
<dbReference type="EMBL" id="JAWWNJ010000017">
    <property type="protein sequence ID" value="KAK7038457.1"/>
    <property type="molecule type" value="Genomic_DNA"/>
</dbReference>
<sequence length="224" mass="24153">MAVFTHVDGELTNVDRNVDLQSRQPRWRPPLASFINGLDVLETTSSFHFSLKDAGFKGKRWSWGGENDVRGLEAGAVGDHAVYGWGGEWVGEGIQLVGRVGAQQQAVSASSPHACSTLYLTTALLSSGSGRFDKTFVRGSKPSDRIAVMEMTGWTVCISSCLKGSSVLPQSIMTILYNASSVFFLPSTAVAQASCNPRRVNVCPPFYLFLPSPASSSSLSIYQH</sequence>
<dbReference type="Proteomes" id="UP001362999">
    <property type="component" value="Unassembled WGS sequence"/>
</dbReference>